<organism evidence="1 2">
    <name type="scientific">Shimia isoporae</name>
    <dbReference type="NCBI Taxonomy" id="647720"/>
    <lineage>
        <taxon>Bacteria</taxon>
        <taxon>Pseudomonadati</taxon>
        <taxon>Pseudomonadota</taxon>
        <taxon>Alphaproteobacteria</taxon>
        <taxon>Rhodobacterales</taxon>
        <taxon>Roseobacteraceae</taxon>
    </lineage>
</organism>
<dbReference type="Pfam" id="PF07386">
    <property type="entry name" value="DUF1499"/>
    <property type="match status" value="1"/>
</dbReference>
<evidence type="ECO:0000313" key="2">
    <source>
        <dbReference type="Proteomes" id="UP000295673"/>
    </source>
</evidence>
<dbReference type="RefSeq" id="WP_243694324.1">
    <property type="nucleotide sequence ID" value="NZ_SMGR01000001.1"/>
</dbReference>
<dbReference type="Proteomes" id="UP000295673">
    <property type="component" value="Unassembled WGS sequence"/>
</dbReference>
<proteinExistence type="predicted"/>
<keyword evidence="2" id="KW-1185">Reference proteome</keyword>
<reference evidence="1 2" key="1">
    <citation type="submission" date="2019-03" db="EMBL/GenBank/DDBJ databases">
        <title>Genomic Encyclopedia of Archaeal and Bacterial Type Strains, Phase II (KMG-II): from individual species to whole genera.</title>
        <authorList>
            <person name="Goeker M."/>
        </authorList>
    </citation>
    <scope>NUCLEOTIDE SEQUENCE [LARGE SCALE GENOMIC DNA]</scope>
    <source>
        <strain evidence="1 2">DSM 26433</strain>
    </source>
</reference>
<dbReference type="InterPro" id="IPR010865">
    <property type="entry name" value="DUF1499"/>
</dbReference>
<dbReference type="EMBL" id="SMGR01000001">
    <property type="protein sequence ID" value="TCL09598.1"/>
    <property type="molecule type" value="Genomic_DNA"/>
</dbReference>
<accession>A0A4R1NWC9</accession>
<protein>
    <submittedName>
        <fullName evidence="1">Uncharacterized protein DUF1499</fullName>
    </submittedName>
</protein>
<dbReference type="AlphaFoldDB" id="A0A4R1NWC9"/>
<comment type="caution">
    <text evidence="1">The sequence shown here is derived from an EMBL/GenBank/DDBJ whole genome shotgun (WGS) entry which is preliminary data.</text>
</comment>
<evidence type="ECO:0000313" key="1">
    <source>
        <dbReference type="EMBL" id="TCL09598.1"/>
    </source>
</evidence>
<sequence length="134" mass="14559">MTILFVVLVLAFGLLAYVRLAPNDASRWHVAGEITKDSNGQNSVRRLVEAGPDGLANFAEVALRDPRTEVLAGSVSEGMITVVTRTRMVGYPDFTTAWMQDGKLAIYGRSRFGRKDFGVNAQRVDGWIAALTAG</sequence>
<name>A0A4R1NWC9_9RHOB</name>
<gene>
    <name evidence="1" type="ORF">BXY66_1651</name>
</gene>